<feature type="binding site" description="covalent" evidence="8">
    <location>
        <position position="226"/>
    </location>
    <ligand>
        <name>heme c</name>
        <dbReference type="ChEBI" id="CHEBI:61717"/>
        <label>2</label>
    </ligand>
</feature>
<keyword evidence="3 9" id="KW-0479">Metal-binding</keyword>
<evidence type="ECO:0000256" key="8">
    <source>
        <dbReference type="PIRSR" id="PIRSR000294-1"/>
    </source>
</evidence>
<comment type="PTM">
    <text evidence="8">Binds 2 heme groups per subunit.</text>
</comment>
<comment type="subcellular location">
    <subcellularLocation>
        <location evidence="1">Periplasm</location>
    </subcellularLocation>
</comment>
<protein>
    <submittedName>
        <fullName evidence="12">Di-heme enzyme</fullName>
    </submittedName>
</protein>
<name>A0A255XZ75_9PROT</name>
<evidence type="ECO:0000256" key="1">
    <source>
        <dbReference type="ARBA" id="ARBA00004418"/>
    </source>
</evidence>
<evidence type="ECO:0000256" key="9">
    <source>
        <dbReference type="PIRSR" id="PIRSR000294-2"/>
    </source>
</evidence>
<feature type="binding site" description="covalent" evidence="8">
    <location>
        <position position="69"/>
    </location>
    <ligand>
        <name>heme c</name>
        <dbReference type="ChEBI" id="CHEBI:61717"/>
        <label>1</label>
    </ligand>
</feature>
<dbReference type="GO" id="GO:0042597">
    <property type="term" value="C:periplasmic space"/>
    <property type="evidence" value="ECO:0007669"/>
    <property type="project" value="UniProtKB-SubCell"/>
</dbReference>
<keyword evidence="7 9" id="KW-0408">Iron</keyword>
<feature type="chain" id="PRO_5012874892" evidence="10">
    <location>
        <begin position="22"/>
        <end position="363"/>
    </location>
</feature>
<dbReference type="Proteomes" id="UP000216361">
    <property type="component" value="Unassembled WGS sequence"/>
</dbReference>
<evidence type="ECO:0000256" key="4">
    <source>
        <dbReference type="ARBA" id="ARBA00022729"/>
    </source>
</evidence>
<dbReference type="PANTHER" id="PTHR30600">
    <property type="entry name" value="CYTOCHROME C PEROXIDASE-RELATED"/>
    <property type="match status" value="1"/>
</dbReference>
<dbReference type="InterPro" id="IPR036909">
    <property type="entry name" value="Cyt_c-like_dom_sf"/>
</dbReference>
<dbReference type="EMBL" id="NOXS01000014">
    <property type="protein sequence ID" value="OYQ22223.1"/>
    <property type="molecule type" value="Genomic_DNA"/>
</dbReference>
<dbReference type="GO" id="GO:0004130">
    <property type="term" value="F:cytochrome-c peroxidase activity"/>
    <property type="evidence" value="ECO:0007669"/>
    <property type="project" value="TreeGrafter"/>
</dbReference>
<dbReference type="RefSeq" id="WP_094406612.1">
    <property type="nucleotide sequence ID" value="NZ_BMJZ01000013.1"/>
</dbReference>
<keyword evidence="13" id="KW-1185">Reference proteome</keyword>
<dbReference type="InterPro" id="IPR026259">
    <property type="entry name" value="MauG/Cytc_peroxidase"/>
</dbReference>
<evidence type="ECO:0000313" key="13">
    <source>
        <dbReference type="Proteomes" id="UP000216361"/>
    </source>
</evidence>
<dbReference type="NCBIfam" id="TIGR04039">
    <property type="entry name" value="MXAN_0977_Heme2"/>
    <property type="match status" value="1"/>
</dbReference>
<keyword evidence="4 10" id="KW-0732">Signal</keyword>
<feature type="domain" description="Cytochrome c" evidence="11">
    <location>
        <begin position="47"/>
        <end position="183"/>
    </location>
</feature>
<evidence type="ECO:0000259" key="11">
    <source>
        <dbReference type="PROSITE" id="PS51007"/>
    </source>
</evidence>
<dbReference type="InterPro" id="IPR009056">
    <property type="entry name" value="Cyt_c-like_dom"/>
</dbReference>
<dbReference type="InterPro" id="IPR023929">
    <property type="entry name" value="MbnH-like"/>
</dbReference>
<keyword evidence="5" id="KW-0574">Periplasm</keyword>
<dbReference type="SUPFAM" id="SSF46626">
    <property type="entry name" value="Cytochrome c"/>
    <property type="match status" value="2"/>
</dbReference>
<comment type="cofactor">
    <cofactor evidence="8">
        <name>heme</name>
        <dbReference type="ChEBI" id="CHEBI:30413"/>
    </cofactor>
    <text evidence="8">Binds 2 heme groups.</text>
</comment>
<feature type="binding site" description="axial binding residue" evidence="9">
    <location>
        <position position="227"/>
    </location>
    <ligand>
        <name>heme c</name>
        <dbReference type="ChEBI" id="CHEBI:61717"/>
        <label>2</label>
    </ligand>
    <ligandPart>
        <name>Fe</name>
        <dbReference type="ChEBI" id="CHEBI:18248"/>
    </ligandPart>
</feature>
<organism evidence="12 13">
    <name type="scientific">Elstera cyanobacteriorum</name>
    <dbReference type="NCBI Taxonomy" id="2022747"/>
    <lineage>
        <taxon>Bacteria</taxon>
        <taxon>Pseudomonadati</taxon>
        <taxon>Pseudomonadota</taxon>
        <taxon>Alphaproteobacteria</taxon>
        <taxon>Rhodospirillales</taxon>
        <taxon>Rhodospirillaceae</taxon>
        <taxon>Elstera</taxon>
    </lineage>
</organism>
<evidence type="ECO:0000256" key="3">
    <source>
        <dbReference type="ARBA" id="ARBA00022723"/>
    </source>
</evidence>
<dbReference type="AlphaFoldDB" id="A0A255XZ75"/>
<proteinExistence type="predicted"/>
<feature type="binding site" description="covalent" evidence="8">
    <location>
        <position position="72"/>
    </location>
    <ligand>
        <name>heme c</name>
        <dbReference type="ChEBI" id="CHEBI:61717"/>
        <label>1</label>
    </ligand>
</feature>
<dbReference type="InterPro" id="IPR004852">
    <property type="entry name" value="Di-haem_cyt_c_peroxidsae"/>
</dbReference>
<evidence type="ECO:0000256" key="7">
    <source>
        <dbReference type="ARBA" id="ARBA00023004"/>
    </source>
</evidence>
<sequence>MGKWARAAAIAVLVLTGTAAAETPWVWDLPAWVPRPRVPADNPMTVEKVALGRQLFYDTQLSINGTGACATCHIQAKAFTDGRPVGIGVTGEKHVRNSMGLANVAYVPVLTWANPLLHSLEQQALVPMFGEHPVELGLAGQEEALFARLTADPRYPPLFKAAFPAQDGAISLRSITQALASFQRSITSFSSPYDRYRYGGEASAISPAAKRGEALFFSERLECFHCHGGITFSNAVTHERMAFVEAGFHQTGLYNIDGKGSYPANNPGAVEVTGQPEDMGRFRTPSLRNVAVTAPYMHDGSIPTLNTALDHYARGGRARSAQTDQLIVGFALSKQERADLIAFLRSLTDQRLLTNPAYGPPGG</sequence>
<evidence type="ECO:0000256" key="10">
    <source>
        <dbReference type="SAM" id="SignalP"/>
    </source>
</evidence>
<dbReference type="Gene3D" id="1.10.760.10">
    <property type="entry name" value="Cytochrome c-like domain"/>
    <property type="match status" value="2"/>
</dbReference>
<dbReference type="PANTHER" id="PTHR30600:SF14">
    <property type="entry name" value="CYTOCHROME C PEROXIDASE"/>
    <property type="match status" value="1"/>
</dbReference>
<feature type="domain" description="Cytochrome c" evidence="11">
    <location>
        <begin position="207"/>
        <end position="348"/>
    </location>
</feature>
<dbReference type="GO" id="GO:0046872">
    <property type="term" value="F:metal ion binding"/>
    <property type="evidence" value="ECO:0007669"/>
    <property type="project" value="UniProtKB-KW"/>
</dbReference>
<evidence type="ECO:0000313" key="12">
    <source>
        <dbReference type="EMBL" id="OYQ22223.1"/>
    </source>
</evidence>
<accession>A0A255XZ75</accession>
<gene>
    <name evidence="12" type="ORF">CHR90_00450</name>
</gene>
<keyword evidence="6" id="KW-0560">Oxidoreductase</keyword>
<comment type="caution">
    <text evidence="12">The sequence shown here is derived from an EMBL/GenBank/DDBJ whole genome shotgun (WGS) entry which is preliminary data.</text>
</comment>
<dbReference type="InterPro" id="IPR051395">
    <property type="entry name" value="Cytochrome_c_Peroxidase/MauG"/>
</dbReference>
<evidence type="ECO:0000256" key="6">
    <source>
        <dbReference type="ARBA" id="ARBA00023002"/>
    </source>
</evidence>
<feature type="signal peptide" evidence="10">
    <location>
        <begin position="1"/>
        <end position="21"/>
    </location>
</feature>
<dbReference type="PIRSF" id="PIRSF000294">
    <property type="entry name" value="Cytochrome-c_peroxidase"/>
    <property type="match status" value="1"/>
</dbReference>
<dbReference type="OrthoDB" id="9805202at2"/>
<feature type="binding site" description="axial binding residue" evidence="9">
    <location>
        <position position="73"/>
    </location>
    <ligand>
        <name>heme c</name>
        <dbReference type="ChEBI" id="CHEBI:61717"/>
        <label>1</label>
    </ligand>
    <ligandPart>
        <name>Fe</name>
        <dbReference type="ChEBI" id="CHEBI:18248"/>
    </ligandPart>
</feature>
<evidence type="ECO:0000256" key="5">
    <source>
        <dbReference type="ARBA" id="ARBA00022764"/>
    </source>
</evidence>
<dbReference type="GO" id="GO:0020037">
    <property type="term" value="F:heme binding"/>
    <property type="evidence" value="ECO:0007669"/>
    <property type="project" value="InterPro"/>
</dbReference>
<evidence type="ECO:0000256" key="2">
    <source>
        <dbReference type="ARBA" id="ARBA00022617"/>
    </source>
</evidence>
<dbReference type="PROSITE" id="PS51007">
    <property type="entry name" value="CYTC"/>
    <property type="match status" value="2"/>
</dbReference>
<keyword evidence="2 8" id="KW-0349">Heme</keyword>
<dbReference type="Pfam" id="PF03150">
    <property type="entry name" value="CCP_MauG"/>
    <property type="match status" value="1"/>
</dbReference>
<reference evidence="12 13" key="1">
    <citation type="submission" date="2017-07" db="EMBL/GenBank/DDBJ databases">
        <title>Elstera cyanobacteriorum sp. nov., a novel bacterium isolated from cyanobacterial aggregates in a eutrophic lake.</title>
        <authorList>
            <person name="Cai H."/>
        </authorList>
    </citation>
    <scope>NUCLEOTIDE SEQUENCE [LARGE SCALE GENOMIC DNA]</scope>
    <source>
        <strain evidence="12 13">TH019</strain>
    </source>
</reference>
<dbReference type="GO" id="GO:0009055">
    <property type="term" value="F:electron transfer activity"/>
    <property type="evidence" value="ECO:0007669"/>
    <property type="project" value="InterPro"/>
</dbReference>
<feature type="binding site" description="covalent" evidence="8">
    <location>
        <position position="223"/>
    </location>
    <ligand>
        <name>heme c</name>
        <dbReference type="ChEBI" id="CHEBI:61717"/>
        <label>2</label>
    </ligand>
</feature>